<evidence type="ECO:0000313" key="2">
    <source>
        <dbReference type="EMBL" id="PIA13108.1"/>
    </source>
</evidence>
<name>A0A2G5B265_COERN</name>
<dbReference type="EMBL" id="KZ303547">
    <property type="protein sequence ID" value="PIA13108.1"/>
    <property type="molecule type" value="Genomic_DNA"/>
</dbReference>
<evidence type="ECO:0000256" key="1">
    <source>
        <dbReference type="SAM" id="MobiDB-lite"/>
    </source>
</evidence>
<feature type="region of interest" description="Disordered" evidence="1">
    <location>
        <begin position="1"/>
        <end position="67"/>
    </location>
</feature>
<gene>
    <name evidence="2" type="ORF">COEREDRAFT_11765</name>
</gene>
<protein>
    <submittedName>
        <fullName evidence="2">Uncharacterized protein</fullName>
    </submittedName>
</protein>
<feature type="compositionally biased region" description="Polar residues" evidence="1">
    <location>
        <begin position="45"/>
        <end position="58"/>
    </location>
</feature>
<dbReference type="Proteomes" id="UP000242474">
    <property type="component" value="Unassembled WGS sequence"/>
</dbReference>
<sequence>MVQGGGTTHQSPGINRAAPPIQMNLDDSQTPEDVSSSKTTPSKSRTAQAGSVQSYGTTEKQRDREKSDVNEVLAIVKLTAGSRNAAVATGSIETITSAMEQLLAGKLPDIERELSLGDLQQHIPGIAQWTNVGLEMKSERPLYGYFSDFDLFVAHCLSASTAKDNLARLVLSVKNYDFKPDDSNVGRRVDVELTTHSPDAAVESCHSRSYADMLCNVEAKWKCNMDEDALKQLLIYSTNMYAQQLN</sequence>
<reference evidence="2 3" key="1">
    <citation type="journal article" date="2015" name="Genome Biol. Evol.">
        <title>Phylogenomic analyses indicate that early fungi evolved digesting cell walls of algal ancestors of land plants.</title>
        <authorList>
            <person name="Chang Y."/>
            <person name="Wang S."/>
            <person name="Sekimoto S."/>
            <person name="Aerts A.L."/>
            <person name="Choi C."/>
            <person name="Clum A."/>
            <person name="LaButti K.M."/>
            <person name="Lindquist E.A."/>
            <person name="Yee Ngan C."/>
            <person name="Ohm R.A."/>
            <person name="Salamov A.A."/>
            <person name="Grigoriev I.V."/>
            <person name="Spatafora J.W."/>
            <person name="Berbee M.L."/>
        </authorList>
    </citation>
    <scope>NUCLEOTIDE SEQUENCE [LARGE SCALE GENOMIC DNA]</scope>
    <source>
        <strain evidence="2 3">NRRL 1564</strain>
    </source>
</reference>
<evidence type="ECO:0000313" key="3">
    <source>
        <dbReference type="Proteomes" id="UP000242474"/>
    </source>
</evidence>
<dbReference type="OrthoDB" id="5584477at2759"/>
<feature type="compositionally biased region" description="Polar residues" evidence="1">
    <location>
        <begin position="25"/>
        <end position="34"/>
    </location>
</feature>
<keyword evidence="3" id="KW-1185">Reference proteome</keyword>
<organism evidence="2 3">
    <name type="scientific">Coemansia reversa (strain ATCC 12441 / NRRL 1564)</name>
    <dbReference type="NCBI Taxonomy" id="763665"/>
    <lineage>
        <taxon>Eukaryota</taxon>
        <taxon>Fungi</taxon>
        <taxon>Fungi incertae sedis</taxon>
        <taxon>Zoopagomycota</taxon>
        <taxon>Kickxellomycotina</taxon>
        <taxon>Kickxellomycetes</taxon>
        <taxon>Kickxellales</taxon>
        <taxon>Kickxellaceae</taxon>
        <taxon>Coemansia</taxon>
    </lineage>
</organism>
<proteinExistence type="predicted"/>
<dbReference type="AlphaFoldDB" id="A0A2G5B265"/>
<accession>A0A2G5B265</accession>